<dbReference type="RefSeq" id="WP_091628937.1">
    <property type="nucleotide sequence ID" value="NZ_FOEF01000034.1"/>
</dbReference>
<protein>
    <submittedName>
        <fullName evidence="1">Uncharacterized protein</fullName>
    </submittedName>
</protein>
<dbReference type="EMBL" id="FOEF01000034">
    <property type="protein sequence ID" value="SEP53950.1"/>
    <property type="molecule type" value="Genomic_DNA"/>
</dbReference>
<evidence type="ECO:0000313" key="2">
    <source>
        <dbReference type="Proteomes" id="UP000198582"/>
    </source>
</evidence>
<evidence type="ECO:0000313" key="1">
    <source>
        <dbReference type="EMBL" id="SEP53950.1"/>
    </source>
</evidence>
<dbReference type="AlphaFoldDB" id="A0A1H8YP41"/>
<gene>
    <name evidence="1" type="ORF">SAMN04489732_1345</name>
</gene>
<accession>A0A1H8YP41</accession>
<dbReference type="Proteomes" id="UP000198582">
    <property type="component" value="Unassembled WGS sequence"/>
</dbReference>
<name>A0A1H8YP41_9PSEU</name>
<proteinExistence type="predicted"/>
<reference evidence="1 2" key="1">
    <citation type="submission" date="2016-10" db="EMBL/GenBank/DDBJ databases">
        <authorList>
            <person name="de Groot N.N."/>
        </authorList>
    </citation>
    <scope>NUCLEOTIDE SEQUENCE [LARGE SCALE GENOMIC DNA]</scope>
    <source>
        <strain evidence="1 2">DSM 44993</strain>
    </source>
</reference>
<sequence>MTTVNDRSLLDYANDLHRASLNWIRPGVAVCHTTGCDTPLPEHHIRMTELQGHCPGCADVLNFPVMPPF</sequence>
<organism evidence="1 2">
    <name type="scientific">Amycolatopsis saalfeldensis</name>
    <dbReference type="NCBI Taxonomy" id="394193"/>
    <lineage>
        <taxon>Bacteria</taxon>
        <taxon>Bacillati</taxon>
        <taxon>Actinomycetota</taxon>
        <taxon>Actinomycetes</taxon>
        <taxon>Pseudonocardiales</taxon>
        <taxon>Pseudonocardiaceae</taxon>
        <taxon>Amycolatopsis</taxon>
    </lineage>
</organism>
<dbReference type="STRING" id="394193.SAMN04489732_1345"/>
<keyword evidence="2" id="KW-1185">Reference proteome</keyword>